<dbReference type="AlphaFoldDB" id="A0A7W5G393"/>
<proteinExistence type="predicted"/>
<name>A0A7W5G393_9HYPH</name>
<comment type="caution">
    <text evidence="1">The sequence shown here is derived from an EMBL/GenBank/DDBJ whole genome shotgun (WGS) entry which is preliminary data.</text>
</comment>
<protein>
    <submittedName>
        <fullName evidence="1">Uncharacterized protein (DUF1778 family)</fullName>
    </submittedName>
</protein>
<gene>
    <name evidence="1" type="ORF">FHS26_006623</name>
</gene>
<dbReference type="Proteomes" id="UP000518315">
    <property type="component" value="Unassembled WGS sequence"/>
</dbReference>
<dbReference type="EMBL" id="JACHXH010000039">
    <property type="protein sequence ID" value="MBB3138844.1"/>
    <property type="molecule type" value="Genomic_DNA"/>
</dbReference>
<keyword evidence="2" id="KW-1185">Reference proteome</keyword>
<sequence length="57" mass="6738">MKDYSEWQFSDVKGFRVGDWMQDVLDMAAQIETHRQRSMNQFVDDRARKAADEIDLG</sequence>
<organism evidence="1 2">
    <name type="scientific">Rhizobium pisi</name>
    <dbReference type="NCBI Taxonomy" id="574561"/>
    <lineage>
        <taxon>Bacteria</taxon>
        <taxon>Pseudomonadati</taxon>
        <taxon>Pseudomonadota</taxon>
        <taxon>Alphaproteobacteria</taxon>
        <taxon>Hyphomicrobiales</taxon>
        <taxon>Rhizobiaceae</taxon>
        <taxon>Rhizobium/Agrobacterium group</taxon>
        <taxon>Rhizobium</taxon>
    </lineage>
</organism>
<dbReference type="RefSeq" id="WP_165504882.1">
    <property type="nucleotide sequence ID" value="NZ_JACHXH010000039.1"/>
</dbReference>
<accession>A0A7W5G393</accession>
<evidence type="ECO:0000313" key="1">
    <source>
        <dbReference type="EMBL" id="MBB3138844.1"/>
    </source>
</evidence>
<reference evidence="1 2" key="1">
    <citation type="submission" date="2020-08" db="EMBL/GenBank/DDBJ databases">
        <title>Genomic Encyclopedia of Type Strains, Phase III (KMG-III): the genomes of soil and plant-associated and newly described type strains.</title>
        <authorList>
            <person name="Whitman W."/>
        </authorList>
    </citation>
    <scope>NUCLEOTIDE SEQUENCE [LARGE SCALE GENOMIC DNA]</scope>
    <source>
        <strain evidence="1 2">CECT 4113</strain>
    </source>
</reference>
<evidence type="ECO:0000313" key="2">
    <source>
        <dbReference type="Proteomes" id="UP000518315"/>
    </source>
</evidence>